<feature type="compositionally biased region" description="Low complexity" evidence="1">
    <location>
        <begin position="702"/>
        <end position="718"/>
    </location>
</feature>
<dbReference type="OrthoDB" id="6248647at2759"/>
<dbReference type="EMBL" id="LUCM01000402">
    <property type="protein sequence ID" value="KAA0200590.1"/>
    <property type="molecule type" value="Genomic_DNA"/>
</dbReference>
<feature type="compositionally biased region" description="Polar residues" evidence="1">
    <location>
        <begin position="719"/>
        <end position="734"/>
    </location>
</feature>
<feature type="compositionally biased region" description="Polar residues" evidence="1">
    <location>
        <begin position="606"/>
        <end position="615"/>
    </location>
</feature>
<feature type="compositionally biased region" description="Basic and acidic residues" evidence="1">
    <location>
        <begin position="409"/>
        <end position="420"/>
    </location>
</feature>
<evidence type="ECO:0000256" key="1">
    <source>
        <dbReference type="SAM" id="MobiDB-lite"/>
    </source>
</evidence>
<comment type="caution">
    <text evidence="2">The sequence shown here is derived from an EMBL/GenBank/DDBJ whole genome shotgun (WGS) entry which is preliminary data.</text>
</comment>
<evidence type="ECO:0000313" key="3">
    <source>
        <dbReference type="Proteomes" id="UP000728185"/>
    </source>
</evidence>
<accession>A0A8E0S6I4</accession>
<feature type="compositionally biased region" description="Basic residues" evidence="1">
    <location>
        <begin position="777"/>
        <end position="788"/>
    </location>
</feature>
<keyword evidence="3" id="KW-1185">Reference proteome</keyword>
<dbReference type="AlphaFoldDB" id="A0A8E0S6I4"/>
<feature type="compositionally biased region" description="Basic residues" evidence="1">
    <location>
        <begin position="364"/>
        <end position="379"/>
    </location>
</feature>
<name>A0A8E0S6I4_9TREM</name>
<organism evidence="2 3">
    <name type="scientific">Fasciolopsis buskii</name>
    <dbReference type="NCBI Taxonomy" id="27845"/>
    <lineage>
        <taxon>Eukaryota</taxon>
        <taxon>Metazoa</taxon>
        <taxon>Spiralia</taxon>
        <taxon>Lophotrochozoa</taxon>
        <taxon>Platyhelminthes</taxon>
        <taxon>Trematoda</taxon>
        <taxon>Digenea</taxon>
        <taxon>Plagiorchiida</taxon>
        <taxon>Echinostomata</taxon>
        <taxon>Echinostomatoidea</taxon>
        <taxon>Fasciolidae</taxon>
        <taxon>Fasciolopsis</taxon>
    </lineage>
</organism>
<feature type="compositionally biased region" description="Polar residues" evidence="1">
    <location>
        <begin position="664"/>
        <end position="676"/>
    </location>
</feature>
<dbReference type="Proteomes" id="UP000728185">
    <property type="component" value="Unassembled WGS sequence"/>
</dbReference>
<feature type="compositionally biased region" description="Polar residues" evidence="1">
    <location>
        <begin position="687"/>
        <end position="701"/>
    </location>
</feature>
<feature type="region of interest" description="Disordered" evidence="1">
    <location>
        <begin position="661"/>
        <end position="788"/>
    </location>
</feature>
<feature type="region of interest" description="Disordered" evidence="1">
    <location>
        <begin position="357"/>
        <end position="422"/>
    </location>
</feature>
<evidence type="ECO:0000313" key="2">
    <source>
        <dbReference type="EMBL" id="KAA0200590.1"/>
    </source>
</evidence>
<feature type="region of interest" description="Disordered" evidence="1">
    <location>
        <begin position="596"/>
        <end position="633"/>
    </location>
</feature>
<sequence length="788" mass="90047">MEWIGCGIFGKLWRYFAPHKSSTPRELNDADCSIPSLGDIELNINTFPAEDPDPTLFDSIDPEFTRSAEDIQVEKLSEIDRSTDALKSEQIRQRAHSAHITFRPVLLFDEGPVTEEIRATLRNNLDKQEKSFKTFGKSTQQPVLKIEGSKVHAIACKHLANVITSVEVQPSLEMDSAFNKDKEDTNTANMGGDGTIHTKSKQWLTRKLEHFPLPTRSDEILHAIEDNLTDRTDHSKEDSDSLETYNHHKTRMKHAYPYFMPESAYVKLKQEERWKDLRRELRLELETQVDCELLQRAKRIRKPHQLPSLPQTAESLEIVRLLTVPPTLSTLIRIGVTCKSRMKSSLQFPTVRSIQTMVSGVGASHRRRGTHGKHRRSKRNRAELLNNKQIPISARPSSSGNSNKAQYHQSERPRTAEERPTSATEVIELYKAAANFMCSYPNQVIAKNEPPIWTWCDLYETEEKQKSTNKSITYKDVLDDLLVRIDHGRKRRDSSRCRKRAISHTHEYGDDSNRLNSTDSKAISLIKVILEGVDWREGLLAQGAYLCADPDTAEEGFFCRLVTLERLQLLTRLEENEVVATNPEEDLVAIRLHRMKHGKHAKHSQRNSGNGNGAKTHNLPPLHPTASKKKVTKADIVSRIPWNVHRPKFPSISPHQFRSIYPEDSSQNRLTTSVKHNSYKRTARIGPTSSPETHNPINSPDPSNESLGLLSLPSLEASKMSNQWRQPIRTTPSRQWKDADPVKQFPGPRKPARVKWRTVNVNEPPSTPNLIMDSKLRRDRKKRAKDIW</sequence>
<feature type="compositionally biased region" description="Basic residues" evidence="1">
    <location>
        <begin position="596"/>
        <end position="605"/>
    </location>
</feature>
<protein>
    <submittedName>
        <fullName evidence="2">Uncharacterized protein</fullName>
    </submittedName>
</protein>
<gene>
    <name evidence="2" type="ORF">FBUS_06039</name>
</gene>
<feature type="compositionally biased region" description="Polar residues" evidence="1">
    <location>
        <begin position="386"/>
        <end position="408"/>
    </location>
</feature>
<reference evidence="2" key="1">
    <citation type="submission" date="2019-05" db="EMBL/GenBank/DDBJ databases">
        <title>Annotation for the trematode Fasciolopsis buski.</title>
        <authorList>
            <person name="Choi Y.-J."/>
        </authorList>
    </citation>
    <scope>NUCLEOTIDE SEQUENCE</scope>
    <source>
        <strain evidence="2">HT</strain>
        <tissue evidence="2">Whole worm</tissue>
    </source>
</reference>
<proteinExistence type="predicted"/>